<dbReference type="SUPFAM" id="SSF56112">
    <property type="entry name" value="Protein kinase-like (PK-like)"/>
    <property type="match status" value="1"/>
</dbReference>
<name>A0A7J8NQM5_GOSRA</name>
<comment type="subcellular location">
    <subcellularLocation>
        <location evidence="1">Cell membrane</location>
    </subcellularLocation>
    <subcellularLocation>
        <location evidence="2">Membrane</location>
        <topology evidence="2">Single-pass type I membrane protein</topology>
    </subcellularLocation>
</comment>
<sequence length="521" mass="58463">MEEQLVFFATFSRFLVLLQSQQSLQWTFITCDGATRAVSQIDLSYGNLSGSIARFNFTSFSNLTLFNLNSNNIDGSIPVAIGTLLKLVVLDLSNNSFQRNMPGEIGNLTELQYLSLFNNSLNGTIPFQVSNLQKLRLSGSIPESLYTNLSHLKYLSLYGPIPQTIWSLSNLEALQLFYNNLSGTIPLEWGQCRNLTKLQIERDKISSGIPAELGKLAQLDVLNLGANELTGDIPLELGGLSLLFNLNLSQNHLKGRIPQTVGNLVMLEYLDLSRNKFIGRISEKVENCKKLLRLNLSQNKLSSEIPRELGLYEDIEGLTPCNSSAKKRKSNSKKVFNAIIFPIYVLASGQVVAVKKLNLSSFDDIQETNQRSFENEIHMLTEARHQNIIKLYGYCSRGGRIYLVYECVERGSLGITYLHHDCSPPIIHRDKSLNNILLEGEYELRLSYFGTARLLNPNSSHWTTVVGSYGYIALELALTMRVTTKCDVFSFGVVALEIMMGKHSREAFELSVINNIIIKQH</sequence>
<dbReference type="SUPFAM" id="SSF52058">
    <property type="entry name" value="L domain-like"/>
    <property type="match status" value="1"/>
</dbReference>
<evidence type="ECO:0000256" key="1">
    <source>
        <dbReference type="ARBA" id="ARBA00004236"/>
    </source>
</evidence>
<organism evidence="13 14">
    <name type="scientific">Gossypium raimondii</name>
    <name type="common">Peruvian cotton</name>
    <name type="synonym">Gossypium klotzschianum subsp. raimondii</name>
    <dbReference type="NCBI Taxonomy" id="29730"/>
    <lineage>
        <taxon>Eukaryota</taxon>
        <taxon>Viridiplantae</taxon>
        <taxon>Streptophyta</taxon>
        <taxon>Embryophyta</taxon>
        <taxon>Tracheophyta</taxon>
        <taxon>Spermatophyta</taxon>
        <taxon>Magnoliopsida</taxon>
        <taxon>eudicotyledons</taxon>
        <taxon>Gunneridae</taxon>
        <taxon>Pentapetalae</taxon>
        <taxon>rosids</taxon>
        <taxon>malvids</taxon>
        <taxon>Malvales</taxon>
        <taxon>Malvaceae</taxon>
        <taxon>Malvoideae</taxon>
        <taxon>Gossypium</taxon>
    </lineage>
</organism>
<evidence type="ECO:0000256" key="3">
    <source>
        <dbReference type="ARBA" id="ARBA00022475"/>
    </source>
</evidence>
<dbReference type="FunFam" id="3.80.10.10:FF:000400">
    <property type="entry name" value="Nuclear pore complex protein NUP107"/>
    <property type="match status" value="1"/>
</dbReference>
<dbReference type="PANTHER" id="PTHR48053">
    <property type="entry name" value="LEUCINE RICH REPEAT FAMILY PROTEIN, EXPRESSED"/>
    <property type="match status" value="1"/>
</dbReference>
<feature type="signal peptide" evidence="11">
    <location>
        <begin position="1"/>
        <end position="20"/>
    </location>
</feature>
<dbReference type="EMBL" id="JABEZZ010000001">
    <property type="protein sequence ID" value="MBA0579150.1"/>
    <property type="molecule type" value="Genomic_DNA"/>
</dbReference>
<keyword evidence="9" id="KW-0472">Membrane</keyword>
<evidence type="ECO:0000313" key="14">
    <source>
        <dbReference type="Proteomes" id="UP000593578"/>
    </source>
</evidence>
<reference evidence="13 14" key="1">
    <citation type="journal article" date="2019" name="Genome Biol. Evol.">
        <title>Insights into the evolution of the New World diploid cottons (Gossypium, subgenus Houzingenia) based on genome sequencing.</title>
        <authorList>
            <person name="Grover C.E."/>
            <person name="Arick M.A. 2nd"/>
            <person name="Thrash A."/>
            <person name="Conover J.L."/>
            <person name="Sanders W.S."/>
            <person name="Peterson D.G."/>
            <person name="Frelichowski J.E."/>
            <person name="Scheffler J.A."/>
            <person name="Scheffler B.E."/>
            <person name="Wendel J.F."/>
        </authorList>
    </citation>
    <scope>NUCLEOTIDE SEQUENCE [LARGE SCALE GENOMIC DNA]</scope>
    <source>
        <strain evidence="13">8</strain>
        <tissue evidence="13">Leaf</tissue>
    </source>
</reference>
<keyword evidence="4" id="KW-0433">Leucine-rich repeat</keyword>
<evidence type="ECO:0000256" key="8">
    <source>
        <dbReference type="ARBA" id="ARBA00022989"/>
    </source>
</evidence>
<keyword evidence="5" id="KW-0812">Transmembrane</keyword>
<keyword evidence="7" id="KW-0677">Repeat</keyword>
<dbReference type="Proteomes" id="UP000593578">
    <property type="component" value="Unassembled WGS sequence"/>
</dbReference>
<accession>A0A7J8NQM5</accession>
<dbReference type="GO" id="GO:0005524">
    <property type="term" value="F:ATP binding"/>
    <property type="evidence" value="ECO:0007669"/>
    <property type="project" value="InterPro"/>
</dbReference>
<dbReference type="Gene3D" id="1.10.510.10">
    <property type="entry name" value="Transferase(Phosphotransferase) domain 1"/>
    <property type="match status" value="1"/>
</dbReference>
<dbReference type="InterPro" id="IPR051716">
    <property type="entry name" value="Plant_RL_S/T_kinase"/>
</dbReference>
<comment type="caution">
    <text evidence="13">The sequence shown here is derived from an EMBL/GenBank/DDBJ whole genome shotgun (WGS) entry which is preliminary data.</text>
</comment>
<evidence type="ECO:0000256" key="10">
    <source>
        <dbReference type="ARBA" id="ARBA00023170"/>
    </source>
</evidence>
<dbReference type="InterPro" id="IPR000719">
    <property type="entry name" value="Prot_kinase_dom"/>
</dbReference>
<dbReference type="GO" id="GO:0004672">
    <property type="term" value="F:protein kinase activity"/>
    <property type="evidence" value="ECO:0007669"/>
    <property type="project" value="InterPro"/>
</dbReference>
<evidence type="ECO:0000313" key="13">
    <source>
        <dbReference type="EMBL" id="MBA0579150.1"/>
    </source>
</evidence>
<dbReference type="Pfam" id="PF00069">
    <property type="entry name" value="Pkinase"/>
    <property type="match status" value="2"/>
</dbReference>
<keyword evidence="10" id="KW-0675">Receptor</keyword>
<evidence type="ECO:0000256" key="5">
    <source>
        <dbReference type="ARBA" id="ARBA00022692"/>
    </source>
</evidence>
<dbReference type="InterPro" id="IPR011009">
    <property type="entry name" value="Kinase-like_dom_sf"/>
</dbReference>
<dbReference type="InterPro" id="IPR032675">
    <property type="entry name" value="LRR_dom_sf"/>
</dbReference>
<gene>
    <name evidence="13" type="ORF">Gorai_021413</name>
</gene>
<evidence type="ECO:0000256" key="4">
    <source>
        <dbReference type="ARBA" id="ARBA00022614"/>
    </source>
</evidence>
<keyword evidence="6 11" id="KW-0732">Signal</keyword>
<proteinExistence type="predicted"/>
<feature type="chain" id="PRO_5029891952" description="Protein kinase domain-containing protein" evidence="11">
    <location>
        <begin position="21"/>
        <end position="521"/>
    </location>
</feature>
<keyword evidence="8" id="KW-1133">Transmembrane helix</keyword>
<dbReference type="FunFam" id="3.80.10.10:FF:000299">
    <property type="entry name" value="Piriformospora indica-insensitive protein 2"/>
    <property type="match status" value="1"/>
</dbReference>
<evidence type="ECO:0000256" key="2">
    <source>
        <dbReference type="ARBA" id="ARBA00004479"/>
    </source>
</evidence>
<keyword evidence="3" id="KW-1003">Cell membrane</keyword>
<dbReference type="AlphaFoldDB" id="A0A7J8NQM5"/>
<evidence type="ECO:0000256" key="6">
    <source>
        <dbReference type="ARBA" id="ARBA00022729"/>
    </source>
</evidence>
<dbReference type="Pfam" id="PF00560">
    <property type="entry name" value="LRR_1"/>
    <property type="match status" value="7"/>
</dbReference>
<dbReference type="PANTHER" id="PTHR48053:SF32">
    <property type="entry name" value="LEUCINE RICH REPEAT FAMILY PROTEIN, EXPRESSED"/>
    <property type="match status" value="1"/>
</dbReference>
<protein>
    <recommendedName>
        <fullName evidence="12">Protein kinase domain-containing protein</fullName>
    </recommendedName>
</protein>
<evidence type="ECO:0000256" key="11">
    <source>
        <dbReference type="SAM" id="SignalP"/>
    </source>
</evidence>
<feature type="domain" description="Protein kinase" evidence="12">
    <location>
        <begin position="325"/>
        <end position="521"/>
    </location>
</feature>
<evidence type="ECO:0000259" key="12">
    <source>
        <dbReference type="PROSITE" id="PS50011"/>
    </source>
</evidence>
<dbReference type="InterPro" id="IPR001611">
    <property type="entry name" value="Leu-rich_rpt"/>
</dbReference>
<dbReference type="PROSITE" id="PS50011">
    <property type="entry name" value="PROTEIN_KINASE_DOM"/>
    <property type="match status" value="1"/>
</dbReference>
<dbReference type="GO" id="GO:0005886">
    <property type="term" value="C:plasma membrane"/>
    <property type="evidence" value="ECO:0007669"/>
    <property type="project" value="UniProtKB-SubCell"/>
</dbReference>
<evidence type="ECO:0000256" key="7">
    <source>
        <dbReference type="ARBA" id="ARBA00022737"/>
    </source>
</evidence>
<evidence type="ECO:0000256" key="9">
    <source>
        <dbReference type="ARBA" id="ARBA00023136"/>
    </source>
</evidence>
<dbReference type="Gene3D" id="3.30.200.20">
    <property type="entry name" value="Phosphorylase Kinase, domain 1"/>
    <property type="match status" value="1"/>
</dbReference>
<dbReference type="Gene3D" id="3.80.10.10">
    <property type="entry name" value="Ribonuclease Inhibitor"/>
    <property type="match status" value="3"/>
</dbReference>